<dbReference type="Proteomes" id="UP000236630">
    <property type="component" value="Unassembled WGS sequence"/>
</dbReference>
<organism evidence="1 2">
    <name type="scientific">Citrus unshiu</name>
    <name type="common">Satsuma mandarin</name>
    <name type="synonym">Citrus nobilis var. unshiu</name>
    <dbReference type="NCBI Taxonomy" id="55188"/>
    <lineage>
        <taxon>Eukaryota</taxon>
        <taxon>Viridiplantae</taxon>
        <taxon>Streptophyta</taxon>
        <taxon>Embryophyta</taxon>
        <taxon>Tracheophyta</taxon>
        <taxon>Spermatophyta</taxon>
        <taxon>Magnoliopsida</taxon>
        <taxon>eudicotyledons</taxon>
        <taxon>Gunneridae</taxon>
        <taxon>Pentapetalae</taxon>
        <taxon>rosids</taxon>
        <taxon>malvids</taxon>
        <taxon>Sapindales</taxon>
        <taxon>Rutaceae</taxon>
        <taxon>Aurantioideae</taxon>
        <taxon>Citrus</taxon>
    </lineage>
</organism>
<proteinExistence type="predicted"/>
<reference evidence="1 2" key="1">
    <citation type="journal article" date="2017" name="Front. Genet.">
        <title>Draft sequencing of the heterozygous diploid genome of Satsuma (Citrus unshiu Marc.) using a hybrid assembly approach.</title>
        <authorList>
            <person name="Shimizu T."/>
            <person name="Tanizawa Y."/>
            <person name="Mochizuki T."/>
            <person name="Nagasaki H."/>
            <person name="Yoshioka T."/>
            <person name="Toyoda A."/>
            <person name="Fujiyama A."/>
            <person name="Kaminuma E."/>
            <person name="Nakamura Y."/>
        </authorList>
    </citation>
    <scope>NUCLEOTIDE SEQUENCE [LARGE SCALE GENOMIC DNA]</scope>
    <source>
        <strain evidence="2">cv. Miyagawa wase</strain>
    </source>
</reference>
<comment type="caution">
    <text evidence="1">The sequence shown here is derived from an EMBL/GenBank/DDBJ whole genome shotgun (WGS) entry which is preliminary data.</text>
</comment>
<protein>
    <submittedName>
        <fullName evidence="1">Uncharacterized protein</fullName>
    </submittedName>
</protein>
<evidence type="ECO:0000313" key="2">
    <source>
        <dbReference type="Proteomes" id="UP000236630"/>
    </source>
</evidence>
<accession>A0A2H5PDI7</accession>
<dbReference type="AlphaFoldDB" id="A0A2H5PDI7"/>
<name>A0A2H5PDI7_CITUN</name>
<evidence type="ECO:0000313" key="1">
    <source>
        <dbReference type="EMBL" id="GAY50436.1"/>
    </source>
</evidence>
<sequence>MVLATLLRRSKSYPTFAEYHDMLQALDEKLSFFCGFCNEMRVVFLTIFGSKSRPTKIYYGSILSLWNIYK</sequence>
<gene>
    <name evidence="1" type="ORF">CUMW_126630</name>
</gene>
<keyword evidence="2" id="KW-1185">Reference proteome</keyword>
<dbReference type="EMBL" id="BDQV01000062">
    <property type="protein sequence ID" value="GAY50436.1"/>
    <property type="molecule type" value="Genomic_DNA"/>
</dbReference>